<dbReference type="Gene3D" id="3.20.20.370">
    <property type="entry name" value="Glycoside hydrolase/deacetylase"/>
    <property type="match status" value="1"/>
</dbReference>
<dbReference type="InterPro" id="IPR006837">
    <property type="entry name" value="Divergent_DAC"/>
</dbReference>
<keyword evidence="4" id="KW-1185">Reference proteome</keyword>
<feature type="transmembrane region" description="Helical" evidence="2">
    <location>
        <begin position="21"/>
        <end position="43"/>
    </location>
</feature>
<dbReference type="InterPro" id="IPR011330">
    <property type="entry name" value="Glyco_hydro/deAcase_b/a-brl"/>
</dbReference>
<dbReference type="PANTHER" id="PTHR30105:SF2">
    <property type="entry name" value="DIVERGENT POLYSACCHARIDE DEACETYLASE SUPERFAMILY"/>
    <property type="match status" value="1"/>
</dbReference>
<dbReference type="PROSITE" id="PS51257">
    <property type="entry name" value="PROKAR_LIPOPROTEIN"/>
    <property type="match status" value="1"/>
</dbReference>
<feature type="region of interest" description="Disordered" evidence="1">
    <location>
        <begin position="63"/>
        <end position="88"/>
    </location>
</feature>
<evidence type="ECO:0000256" key="1">
    <source>
        <dbReference type="SAM" id="MobiDB-lite"/>
    </source>
</evidence>
<evidence type="ECO:0000313" key="3">
    <source>
        <dbReference type="EMBL" id="MCW6510104.1"/>
    </source>
</evidence>
<name>A0AA41YXT4_9HYPH</name>
<dbReference type="Proteomes" id="UP001165667">
    <property type="component" value="Unassembled WGS sequence"/>
</dbReference>
<comment type="caution">
    <text evidence="3">The sequence shown here is derived from an EMBL/GenBank/DDBJ whole genome shotgun (WGS) entry which is preliminary data.</text>
</comment>
<dbReference type="CDD" id="cd10936">
    <property type="entry name" value="CE4_DAC2"/>
    <property type="match status" value="1"/>
</dbReference>
<sequence>MTRDELYEPLGRKPDPVRPRSLIPIHLVLGLGCIAALGAWFLWPVRPQPPKAIAVSPVVASDPVKPVPKAPPSKIDASTASVEPPPKSALSAAEAEHESGVKVVRPPGSSAFPGTFIPVPQTETLALAPAPDSRLVERGRYGFLPRRAPDGTRPADVYARPVSLDGALGTHAPRIALFVGGMGLNRMLTAAAAQALPPAVTFGFAPYGGDLGQQVENTRALGHEAVLQVPMESFNASDGSSMPRLLETADPARVTLDNLHWQMSRFSGYVGVSSFLGGKFTADAAAFSPVLKDIAARGLFYLDDGTAPRNLAATLGPSLGVPTLRADVVIDALGEPEAIDAGLKKLEAVARSKGSALGATTGLPTTVDRVAAFATALAGRGIALVPASALAPDAPQRSGP</sequence>
<evidence type="ECO:0000256" key="2">
    <source>
        <dbReference type="SAM" id="Phobius"/>
    </source>
</evidence>
<dbReference type="EMBL" id="JAMOIM010000013">
    <property type="protein sequence ID" value="MCW6510104.1"/>
    <property type="molecule type" value="Genomic_DNA"/>
</dbReference>
<keyword evidence="2" id="KW-0812">Transmembrane</keyword>
<dbReference type="PANTHER" id="PTHR30105">
    <property type="entry name" value="UNCHARACTERIZED YIBQ-RELATED"/>
    <property type="match status" value="1"/>
</dbReference>
<evidence type="ECO:0000313" key="4">
    <source>
        <dbReference type="Proteomes" id="UP001165667"/>
    </source>
</evidence>
<gene>
    <name evidence="3" type="ORF">M8523_18970</name>
</gene>
<organism evidence="3 4">
    <name type="scientific">Lichenifustis flavocetrariae</name>
    <dbReference type="NCBI Taxonomy" id="2949735"/>
    <lineage>
        <taxon>Bacteria</taxon>
        <taxon>Pseudomonadati</taxon>
        <taxon>Pseudomonadota</taxon>
        <taxon>Alphaproteobacteria</taxon>
        <taxon>Hyphomicrobiales</taxon>
        <taxon>Lichenihabitantaceae</taxon>
        <taxon>Lichenifustis</taxon>
    </lineage>
</organism>
<keyword evidence="2" id="KW-1133">Transmembrane helix</keyword>
<dbReference type="SUPFAM" id="SSF88713">
    <property type="entry name" value="Glycoside hydrolase/deacetylase"/>
    <property type="match status" value="1"/>
</dbReference>
<dbReference type="GO" id="GO:0005975">
    <property type="term" value="P:carbohydrate metabolic process"/>
    <property type="evidence" value="ECO:0007669"/>
    <property type="project" value="InterPro"/>
</dbReference>
<accession>A0AA41YXT4</accession>
<proteinExistence type="predicted"/>
<reference evidence="3" key="1">
    <citation type="submission" date="2022-05" db="EMBL/GenBank/DDBJ databases">
        <authorList>
            <person name="Pankratov T."/>
        </authorList>
    </citation>
    <scope>NUCLEOTIDE SEQUENCE</scope>
    <source>
        <strain evidence="3">BP6-180914</strain>
    </source>
</reference>
<dbReference type="RefSeq" id="WP_282586477.1">
    <property type="nucleotide sequence ID" value="NZ_JAMOIM010000013.1"/>
</dbReference>
<dbReference type="AlphaFoldDB" id="A0AA41YXT4"/>
<keyword evidence="2" id="KW-0472">Membrane</keyword>
<dbReference type="Pfam" id="PF04748">
    <property type="entry name" value="Polysacc_deac_2"/>
    <property type="match status" value="1"/>
</dbReference>
<protein>
    <submittedName>
        <fullName evidence="3">Divergent polysaccharide deacetylase family protein</fullName>
    </submittedName>
</protein>